<dbReference type="InterPro" id="IPR003593">
    <property type="entry name" value="AAA+_ATPase"/>
</dbReference>
<dbReference type="PANTHER" id="PTHR45772">
    <property type="entry name" value="CONSERVED COMPONENT OF ABC TRANSPORTER FOR NATURAL AMINO ACIDS-RELATED"/>
    <property type="match status" value="1"/>
</dbReference>
<sequence length="286" mass="31010">MNPAMQPPWFLRGEGLSLSFGGVQVLADVSFTLGHQEVLGIVGPNGAGKTSLLNVISRIYEPSAGTIQIRSPDGGYLDLLKLPATQLARHGVARTFQNIEITPDLSVLDNVLTGRHHLERTMFVEDMLWLGRSRRADRVAREQCREVLDLVGLSRVAAAPVTTLPYGMRKRVELARALAMQPRLLLLDEPAAGLNTHETDEIAAAIEAVQQARICSQMLIEHDMELVTSVCDQVLVLNYGRTIVQADPHTVTSHPEVVAAYLGPAAQSEIDAVVRTVAKGSDPSTA</sequence>
<dbReference type="PROSITE" id="PS50893">
    <property type="entry name" value="ABC_TRANSPORTER_2"/>
    <property type="match status" value="1"/>
</dbReference>
<feature type="domain" description="ABC transporter" evidence="4">
    <location>
        <begin position="11"/>
        <end position="264"/>
    </location>
</feature>
<name>A0ABY5VT37_9ACTN</name>
<dbReference type="CDD" id="cd03219">
    <property type="entry name" value="ABC_Mj1267_LivG_branched"/>
    <property type="match status" value="1"/>
</dbReference>
<dbReference type="Proteomes" id="UP001059617">
    <property type="component" value="Chromosome"/>
</dbReference>
<accession>A0ABY5VT37</accession>
<keyword evidence="1" id="KW-0813">Transport</keyword>
<dbReference type="SUPFAM" id="SSF52540">
    <property type="entry name" value="P-loop containing nucleoside triphosphate hydrolases"/>
    <property type="match status" value="1"/>
</dbReference>
<dbReference type="Gene3D" id="3.40.50.300">
    <property type="entry name" value="P-loop containing nucleotide triphosphate hydrolases"/>
    <property type="match status" value="1"/>
</dbReference>
<evidence type="ECO:0000256" key="2">
    <source>
        <dbReference type="ARBA" id="ARBA00022741"/>
    </source>
</evidence>
<dbReference type="SMART" id="SM00382">
    <property type="entry name" value="AAA"/>
    <property type="match status" value="1"/>
</dbReference>
<dbReference type="Pfam" id="PF00005">
    <property type="entry name" value="ABC_tran"/>
    <property type="match status" value="1"/>
</dbReference>
<dbReference type="InterPro" id="IPR003439">
    <property type="entry name" value="ABC_transporter-like_ATP-bd"/>
</dbReference>
<evidence type="ECO:0000256" key="1">
    <source>
        <dbReference type="ARBA" id="ARBA00022448"/>
    </source>
</evidence>
<reference evidence="5" key="1">
    <citation type="submission" date="2021-04" db="EMBL/GenBank/DDBJ databases">
        <authorList>
            <person name="Hartkoorn R.C."/>
            <person name="Beaudoing E."/>
            <person name="Hot D."/>
        </authorList>
    </citation>
    <scope>NUCLEOTIDE SEQUENCE</scope>
    <source>
        <strain evidence="5">NRRL B-16292</strain>
    </source>
</reference>
<dbReference type="InterPro" id="IPR051120">
    <property type="entry name" value="ABC_AA/LPS_Transport"/>
</dbReference>
<keyword evidence="6" id="KW-1185">Reference proteome</keyword>
<dbReference type="GO" id="GO:0005524">
    <property type="term" value="F:ATP binding"/>
    <property type="evidence" value="ECO:0007669"/>
    <property type="project" value="UniProtKB-KW"/>
</dbReference>
<reference evidence="5" key="2">
    <citation type="submission" date="2022-09" db="EMBL/GenBank/DDBJ databases">
        <title>Biosynthetic gene clusters of Dactylosporangioum fulvum.</title>
        <authorList>
            <person name="Caradec T."/>
        </authorList>
    </citation>
    <scope>NUCLEOTIDE SEQUENCE</scope>
    <source>
        <strain evidence="5">NRRL B-16292</strain>
    </source>
</reference>
<dbReference type="RefSeq" id="WP_259858012.1">
    <property type="nucleotide sequence ID" value="NZ_BAAAST010000007.1"/>
</dbReference>
<gene>
    <name evidence="5" type="ORF">Dfulv_34545</name>
</gene>
<evidence type="ECO:0000259" key="4">
    <source>
        <dbReference type="PROSITE" id="PS50893"/>
    </source>
</evidence>
<dbReference type="PANTHER" id="PTHR45772:SF1">
    <property type="entry name" value="ABC TRANSPORTER ATP-BINDING PROTEIN"/>
    <property type="match status" value="1"/>
</dbReference>
<dbReference type="EMBL" id="CP073720">
    <property type="protein sequence ID" value="UWP80254.1"/>
    <property type="molecule type" value="Genomic_DNA"/>
</dbReference>
<protein>
    <submittedName>
        <fullName evidence="5">ABC transporter ATP-binding protein</fullName>
    </submittedName>
</protein>
<proteinExistence type="predicted"/>
<evidence type="ECO:0000256" key="3">
    <source>
        <dbReference type="ARBA" id="ARBA00022840"/>
    </source>
</evidence>
<keyword evidence="3 5" id="KW-0067">ATP-binding</keyword>
<dbReference type="InterPro" id="IPR027417">
    <property type="entry name" value="P-loop_NTPase"/>
</dbReference>
<evidence type="ECO:0000313" key="6">
    <source>
        <dbReference type="Proteomes" id="UP001059617"/>
    </source>
</evidence>
<organism evidence="5 6">
    <name type="scientific">Dactylosporangium fulvum</name>
    <dbReference type="NCBI Taxonomy" id="53359"/>
    <lineage>
        <taxon>Bacteria</taxon>
        <taxon>Bacillati</taxon>
        <taxon>Actinomycetota</taxon>
        <taxon>Actinomycetes</taxon>
        <taxon>Micromonosporales</taxon>
        <taxon>Micromonosporaceae</taxon>
        <taxon>Dactylosporangium</taxon>
    </lineage>
</organism>
<keyword evidence="2" id="KW-0547">Nucleotide-binding</keyword>
<evidence type="ECO:0000313" key="5">
    <source>
        <dbReference type="EMBL" id="UWP80254.1"/>
    </source>
</evidence>